<reference evidence="2 3" key="1">
    <citation type="submission" date="2019-08" db="EMBL/GenBank/DDBJ databases">
        <title>Genome sequence of Gillisia hiemivivida IC154 (type strain).</title>
        <authorList>
            <person name="Bowman J.P."/>
        </authorList>
    </citation>
    <scope>NUCLEOTIDE SEQUENCE [LARGE SCALE GENOMIC DNA]</scope>
    <source>
        <strain evidence="2 3">IC154</strain>
    </source>
</reference>
<organism evidence="2 3">
    <name type="scientific">Gillisia hiemivivida</name>
    <dbReference type="NCBI Taxonomy" id="291190"/>
    <lineage>
        <taxon>Bacteria</taxon>
        <taxon>Pseudomonadati</taxon>
        <taxon>Bacteroidota</taxon>
        <taxon>Flavobacteriia</taxon>
        <taxon>Flavobacteriales</taxon>
        <taxon>Flavobacteriaceae</taxon>
        <taxon>Gillisia</taxon>
    </lineage>
</organism>
<protein>
    <submittedName>
        <fullName evidence="2">DUF1622 domain-containing protein</fullName>
    </submittedName>
</protein>
<dbReference type="PANTHER" id="PTHR38468">
    <property type="entry name" value="SLL0939 PROTEIN"/>
    <property type="match status" value="1"/>
</dbReference>
<sequence length="121" mass="13529">MDQIKLYIEYVAKGLEAVGVVIIACGALIAISRFLISQLKFKNHLYTRLRRELGKAILLGLEVLVAADIIATVVTEPTLKRVFTLGVIVLIRTFLSISLQVEIEGKFPWQSKKIEAEPYSN</sequence>
<accession>A0A5C6ZU02</accession>
<name>A0A5C6ZU02_9FLAO</name>
<proteinExistence type="predicted"/>
<dbReference type="InterPro" id="IPR012427">
    <property type="entry name" value="DUF1622"/>
</dbReference>
<comment type="caution">
    <text evidence="2">The sequence shown here is derived from an EMBL/GenBank/DDBJ whole genome shotgun (WGS) entry which is preliminary data.</text>
</comment>
<dbReference type="Pfam" id="PF07784">
    <property type="entry name" value="DUF1622"/>
    <property type="match status" value="1"/>
</dbReference>
<keyword evidence="1" id="KW-0812">Transmembrane</keyword>
<keyword evidence="1" id="KW-0472">Membrane</keyword>
<dbReference type="Proteomes" id="UP000321367">
    <property type="component" value="Unassembled WGS sequence"/>
</dbReference>
<gene>
    <name evidence="2" type="ORF">ES724_07315</name>
</gene>
<feature type="transmembrane region" description="Helical" evidence="1">
    <location>
        <begin position="17"/>
        <end position="36"/>
    </location>
</feature>
<feature type="transmembrane region" description="Helical" evidence="1">
    <location>
        <begin position="56"/>
        <end position="75"/>
    </location>
</feature>
<evidence type="ECO:0000313" key="3">
    <source>
        <dbReference type="Proteomes" id="UP000321367"/>
    </source>
</evidence>
<dbReference type="OrthoDB" id="9812897at2"/>
<dbReference type="EMBL" id="VORY01000006">
    <property type="protein sequence ID" value="TXD94068.1"/>
    <property type="molecule type" value="Genomic_DNA"/>
</dbReference>
<keyword evidence="1" id="KW-1133">Transmembrane helix</keyword>
<evidence type="ECO:0000313" key="2">
    <source>
        <dbReference type="EMBL" id="TXD94068.1"/>
    </source>
</evidence>
<dbReference type="AlphaFoldDB" id="A0A5C6ZU02"/>
<evidence type="ECO:0000256" key="1">
    <source>
        <dbReference type="SAM" id="Phobius"/>
    </source>
</evidence>
<keyword evidence="3" id="KW-1185">Reference proteome</keyword>
<dbReference type="RefSeq" id="WP_146931580.1">
    <property type="nucleotide sequence ID" value="NZ_CBCSHZ010000005.1"/>
</dbReference>
<dbReference type="PANTHER" id="PTHR38468:SF1">
    <property type="entry name" value="SLL0939 PROTEIN"/>
    <property type="match status" value="1"/>
</dbReference>